<dbReference type="InterPro" id="IPR018378">
    <property type="entry name" value="C-type_lectin_CS"/>
</dbReference>
<sequence length="145" mass="16735">SGCPKGYQQHSHNCYKAYNDEKTFDGAAAACQGDGGSLAIPLDPATHKFLIYLKNQVDRNTGFWLGFDDLDREGDWRYINEMSLRVGTFQPWYPGQPSNYNNDEDCGMMFQEAKHNLWNDSKCSKKFKFICQIYLRGKLFSYKIC</sequence>
<keyword evidence="1" id="KW-1015">Disulfide bond</keyword>
<name>C3Z1J0_BRAFL</name>
<dbReference type="InterPro" id="IPR050801">
    <property type="entry name" value="Ca-Dep_Lectins_ImmuneDev"/>
</dbReference>
<feature type="domain" description="C-type lectin" evidence="2">
    <location>
        <begin position="10"/>
        <end position="132"/>
    </location>
</feature>
<dbReference type="InterPro" id="IPR016187">
    <property type="entry name" value="CTDL_fold"/>
</dbReference>
<dbReference type="InParanoid" id="C3Z1J0"/>
<evidence type="ECO:0000256" key="1">
    <source>
        <dbReference type="ARBA" id="ARBA00023157"/>
    </source>
</evidence>
<organism>
    <name type="scientific">Branchiostoma floridae</name>
    <name type="common">Florida lancelet</name>
    <name type="synonym">Amphioxus</name>
    <dbReference type="NCBI Taxonomy" id="7739"/>
    <lineage>
        <taxon>Eukaryota</taxon>
        <taxon>Metazoa</taxon>
        <taxon>Chordata</taxon>
        <taxon>Cephalochordata</taxon>
        <taxon>Leptocardii</taxon>
        <taxon>Amphioxiformes</taxon>
        <taxon>Branchiostomatidae</taxon>
        <taxon>Branchiostoma</taxon>
    </lineage>
</organism>
<dbReference type="AlphaFoldDB" id="C3Z1J0"/>
<dbReference type="Gene3D" id="3.10.100.10">
    <property type="entry name" value="Mannose-Binding Protein A, subunit A"/>
    <property type="match status" value="1"/>
</dbReference>
<protein>
    <recommendedName>
        <fullName evidence="2">C-type lectin domain-containing protein</fullName>
    </recommendedName>
</protein>
<dbReference type="Pfam" id="PF00059">
    <property type="entry name" value="Lectin_C"/>
    <property type="match status" value="1"/>
</dbReference>
<dbReference type="PANTHER" id="PTHR22801:SF63">
    <property type="entry name" value="C-TYPE LECTIN DOMAIN-CONTAINING PROTEIN"/>
    <property type="match status" value="1"/>
</dbReference>
<dbReference type="eggNOG" id="KOG4297">
    <property type="taxonomic scope" value="Eukaryota"/>
</dbReference>
<dbReference type="PROSITE" id="PS50041">
    <property type="entry name" value="C_TYPE_LECTIN_2"/>
    <property type="match status" value="1"/>
</dbReference>
<evidence type="ECO:0000259" key="2">
    <source>
        <dbReference type="PROSITE" id="PS50041"/>
    </source>
</evidence>
<feature type="non-terminal residue" evidence="3">
    <location>
        <position position="1"/>
    </location>
</feature>
<gene>
    <name evidence="3" type="ORF">BRAFLDRAFT_225828</name>
</gene>
<evidence type="ECO:0000313" key="3">
    <source>
        <dbReference type="EMBL" id="EEN53608.1"/>
    </source>
</evidence>
<proteinExistence type="predicted"/>
<dbReference type="PANTHER" id="PTHR22801">
    <property type="entry name" value="LITHOSTATHINE"/>
    <property type="match status" value="1"/>
</dbReference>
<dbReference type="PROSITE" id="PS00615">
    <property type="entry name" value="C_TYPE_LECTIN_1"/>
    <property type="match status" value="1"/>
</dbReference>
<dbReference type="EMBL" id="GG666573">
    <property type="protein sequence ID" value="EEN53608.1"/>
    <property type="molecule type" value="Genomic_DNA"/>
</dbReference>
<dbReference type="InterPro" id="IPR001304">
    <property type="entry name" value="C-type_lectin-like"/>
</dbReference>
<dbReference type="InterPro" id="IPR016186">
    <property type="entry name" value="C-type_lectin-like/link_sf"/>
</dbReference>
<reference evidence="3" key="1">
    <citation type="journal article" date="2008" name="Nature">
        <title>The amphioxus genome and the evolution of the chordate karyotype.</title>
        <authorList>
            <consortium name="US DOE Joint Genome Institute (JGI-PGF)"/>
            <person name="Putnam N.H."/>
            <person name="Butts T."/>
            <person name="Ferrier D.E.K."/>
            <person name="Furlong R.F."/>
            <person name="Hellsten U."/>
            <person name="Kawashima T."/>
            <person name="Robinson-Rechavi M."/>
            <person name="Shoguchi E."/>
            <person name="Terry A."/>
            <person name="Yu J.-K."/>
            <person name="Benito-Gutierrez E.L."/>
            <person name="Dubchak I."/>
            <person name="Garcia-Fernandez J."/>
            <person name="Gibson-Brown J.J."/>
            <person name="Grigoriev I.V."/>
            <person name="Horton A.C."/>
            <person name="de Jong P.J."/>
            <person name="Jurka J."/>
            <person name="Kapitonov V.V."/>
            <person name="Kohara Y."/>
            <person name="Kuroki Y."/>
            <person name="Lindquist E."/>
            <person name="Lucas S."/>
            <person name="Osoegawa K."/>
            <person name="Pennacchio L.A."/>
            <person name="Salamov A.A."/>
            <person name="Satou Y."/>
            <person name="Sauka-Spengler T."/>
            <person name="Schmutz J."/>
            <person name="Shin-I T."/>
            <person name="Toyoda A."/>
            <person name="Bronner-Fraser M."/>
            <person name="Fujiyama A."/>
            <person name="Holland L.Z."/>
            <person name="Holland P.W.H."/>
            <person name="Satoh N."/>
            <person name="Rokhsar D.S."/>
        </authorList>
    </citation>
    <scope>NUCLEOTIDE SEQUENCE [LARGE SCALE GENOMIC DNA]</scope>
    <source>
        <strain evidence="3">S238N-H82</strain>
        <tissue evidence="3">Testes</tissue>
    </source>
</reference>
<dbReference type="SUPFAM" id="SSF56436">
    <property type="entry name" value="C-type lectin-like"/>
    <property type="match status" value="1"/>
</dbReference>
<dbReference type="SMART" id="SM00034">
    <property type="entry name" value="CLECT"/>
    <property type="match status" value="1"/>
</dbReference>
<accession>C3Z1J0</accession>